<dbReference type="GeneID" id="20802722"/>
<gene>
    <name evidence="1" type="ORF">H257_00726</name>
</gene>
<dbReference type="VEuPathDB" id="FungiDB:H257_00726"/>
<dbReference type="AlphaFoldDB" id="W4HBY8"/>
<reference evidence="1" key="1">
    <citation type="submission" date="2013-12" db="EMBL/GenBank/DDBJ databases">
        <title>The Genome Sequence of Aphanomyces astaci APO3.</title>
        <authorList>
            <consortium name="The Broad Institute Genomics Platform"/>
            <person name="Russ C."/>
            <person name="Tyler B."/>
            <person name="van West P."/>
            <person name="Dieguez-Uribeondo J."/>
            <person name="Young S.K."/>
            <person name="Zeng Q."/>
            <person name="Gargeya S."/>
            <person name="Fitzgerald M."/>
            <person name="Abouelleil A."/>
            <person name="Alvarado L."/>
            <person name="Chapman S.B."/>
            <person name="Gainer-Dewar J."/>
            <person name="Goldberg J."/>
            <person name="Griggs A."/>
            <person name="Gujja S."/>
            <person name="Hansen M."/>
            <person name="Howarth C."/>
            <person name="Imamovic A."/>
            <person name="Ireland A."/>
            <person name="Larimer J."/>
            <person name="McCowan C."/>
            <person name="Murphy C."/>
            <person name="Pearson M."/>
            <person name="Poon T.W."/>
            <person name="Priest M."/>
            <person name="Roberts A."/>
            <person name="Saif S."/>
            <person name="Shea T."/>
            <person name="Sykes S."/>
            <person name="Wortman J."/>
            <person name="Nusbaum C."/>
            <person name="Birren B."/>
        </authorList>
    </citation>
    <scope>NUCLEOTIDE SEQUENCE [LARGE SCALE GENOMIC DNA]</scope>
    <source>
        <strain evidence="1">APO3</strain>
    </source>
</reference>
<organism evidence="1">
    <name type="scientific">Aphanomyces astaci</name>
    <name type="common">Crayfish plague agent</name>
    <dbReference type="NCBI Taxonomy" id="112090"/>
    <lineage>
        <taxon>Eukaryota</taxon>
        <taxon>Sar</taxon>
        <taxon>Stramenopiles</taxon>
        <taxon>Oomycota</taxon>
        <taxon>Saprolegniomycetes</taxon>
        <taxon>Saprolegniales</taxon>
        <taxon>Verrucalvaceae</taxon>
        <taxon>Aphanomyces</taxon>
    </lineage>
</organism>
<proteinExistence type="predicted"/>
<accession>W4HBY8</accession>
<protein>
    <submittedName>
        <fullName evidence="1">Uncharacterized protein</fullName>
    </submittedName>
</protein>
<name>W4HBY8_APHAT</name>
<evidence type="ECO:0000313" key="1">
    <source>
        <dbReference type="EMBL" id="ETV89452.1"/>
    </source>
</evidence>
<dbReference type="RefSeq" id="XP_009821852.1">
    <property type="nucleotide sequence ID" value="XM_009823550.1"/>
</dbReference>
<dbReference type="EMBL" id="KI913114">
    <property type="protein sequence ID" value="ETV89452.1"/>
    <property type="molecule type" value="Genomic_DNA"/>
</dbReference>
<sequence length="130" mass="14151">MPIFNCIGPSRRRRAAAHASDSIRGSQSTYFISIAKRNAACKDNSHCNANFDIPLELHLTQKAWFGAERERTLAKPLYCPSCAVKKGIVIAEYTEVVPPAFTDPTARQLKSYNAHVAGAVEAVAGPFTSN</sequence>